<feature type="domain" description="Terminase large subunit-like ATPase" evidence="1">
    <location>
        <begin position="78"/>
        <end position="238"/>
    </location>
</feature>
<evidence type="ECO:0008006" key="5">
    <source>
        <dbReference type="Google" id="ProtNLM"/>
    </source>
</evidence>
<dbReference type="InterPro" id="IPR005021">
    <property type="entry name" value="Terminase_largesu-like"/>
</dbReference>
<evidence type="ECO:0000313" key="3">
    <source>
        <dbReference type="EMBL" id="RAV17504.1"/>
    </source>
</evidence>
<reference evidence="3 4" key="1">
    <citation type="submission" date="2018-06" db="EMBL/GenBank/DDBJ databases">
        <title>NTM in soil in Japan.</title>
        <authorList>
            <person name="Ohya K."/>
        </authorList>
    </citation>
    <scope>NUCLEOTIDE SEQUENCE [LARGE SCALE GENOMIC DNA]</scope>
    <source>
        <strain evidence="3 4">GF28</strain>
    </source>
</reference>
<dbReference type="Pfam" id="PF03354">
    <property type="entry name" value="TerL_ATPase"/>
    <property type="match status" value="1"/>
</dbReference>
<dbReference type="InterPro" id="IPR046462">
    <property type="entry name" value="TerL_nuclease"/>
</dbReference>
<proteinExistence type="predicted"/>
<gene>
    <name evidence="3" type="ORF">DQP57_00320</name>
</gene>
<dbReference type="PANTHER" id="PTHR41287">
    <property type="match status" value="1"/>
</dbReference>
<dbReference type="Gene3D" id="3.40.50.300">
    <property type="entry name" value="P-loop containing nucleotide triphosphate hydrolases"/>
    <property type="match status" value="1"/>
</dbReference>
<protein>
    <recommendedName>
        <fullName evidence="5">Terminase large subunit</fullName>
    </recommendedName>
</protein>
<sequence length="566" mass="64972">MRRRKYPECGYTLDGVTCVEKGEHFCVPRANRVQRFFEELLVHTKGRYARKKFILAKWQRDDIIRPLFGRVVWSDEFECYKRRYEIAWIELARKNGKTELLAGVMLYLLCADDEEAGEIYGVARDIKQAQLAFDVAAQMVLFSPVLSKRLKVSDYKKRIYDVKTRSFYQVIAADAKSALGSNPSGVGADEILAWQSGDMWDSLRTGMGSGARLQPLMMASTTAGNDPEGFAGQMHKKMEAALEHPDLEEHRHVFVYLKNTPEQADPWKEENWPLANPALGDFLTLEGLRKQAHEARTNPIAEMAFRQYRLNQWQSSTVRWMNMFLWDKASNRDIVYPDNDSLLNSFAGCDCYFGLDLAAKQDLCSICYLFPCADPSYGVDVVWRHWICEAGLEKLDRLNKGRFTHEFVEGKWLTVTPGDVLDFEQLYADIKADSLRFTFLGGDVDKHMSEPVIQRIRLETGIGVEDIYAYDNQFATMSDGMHRVYDMVTDGIFRHHNNPLARFCFDACEAKYKSSDPDLIMPEKPNRMRASKRIDAVPAAIMATNAWWTRDGAVYSIYNERDVLVL</sequence>
<dbReference type="Proteomes" id="UP000250915">
    <property type="component" value="Unassembled WGS sequence"/>
</dbReference>
<comment type="caution">
    <text evidence="3">The sequence shown here is derived from an EMBL/GenBank/DDBJ whole genome shotgun (WGS) entry which is preliminary data.</text>
</comment>
<evidence type="ECO:0000313" key="4">
    <source>
        <dbReference type="Proteomes" id="UP000250915"/>
    </source>
</evidence>
<organism evidence="3 4">
    <name type="scientific">Mycobacterium colombiense</name>
    <dbReference type="NCBI Taxonomy" id="339268"/>
    <lineage>
        <taxon>Bacteria</taxon>
        <taxon>Bacillati</taxon>
        <taxon>Actinomycetota</taxon>
        <taxon>Actinomycetes</taxon>
        <taxon>Mycobacteriales</taxon>
        <taxon>Mycobacteriaceae</taxon>
        <taxon>Mycobacterium</taxon>
        <taxon>Mycobacterium avium complex (MAC)</taxon>
    </lineage>
</organism>
<dbReference type="Pfam" id="PF20441">
    <property type="entry name" value="TerL_nuclease"/>
    <property type="match status" value="1"/>
</dbReference>
<dbReference type="AlphaFoldDB" id="A0A329MC77"/>
<dbReference type="EMBL" id="QMEV01000001">
    <property type="protein sequence ID" value="RAV17504.1"/>
    <property type="molecule type" value="Genomic_DNA"/>
</dbReference>
<dbReference type="PANTHER" id="PTHR41287:SF1">
    <property type="entry name" value="PROTEIN YMFN"/>
    <property type="match status" value="1"/>
</dbReference>
<name>A0A329MC77_9MYCO</name>
<evidence type="ECO:0000259" key="1">
    <source>
        <dbReference type="Pfam" id="PF03354"/>
    </source>
</evidence>
<feature type="domain" description="Terminase large subunit-like endonuclease" evidence="2">
    <location>
        <begin position="253"/>
        <end position="544"/>
    </location>
</feature>
<dbReference type="GO" id="GO:0004519">
    <property type="term" value="F:endonuclease activity"/>
    <property type="evidence" value="ECO:0007669"/>
    <property type="project" value="InterPro"/>
</dbReference>
<dbReference type="RefSeq" id="WP_112630626.1">
    <property type="nucleotide sequence ID" value="NZ_QMEV01000001.1"/>
</dbReference>
<dbReference type="InterPro" id="IPR027417">
    <property type="entry name" value="P-loop_NTPase"/>
</dbReference>
<evidence type="ECO:0000259" key="2">
    <source>
        <dbReference type="Pfam" id="PF20441"/>
    </source>
</evidence>
<accession>A0A329MC77</accession>
<dbReference type="InterPro" id="IPR046461">
    <property type="entry name" value="TerL_ATPase"/>
</dbReference>
<dbReference type="OrthoDB" id="3197057at2"/>